<dbReference type="SUPFAM" id="SSF53800">
    <property type="entry name" value="Chelatase"/>
    <property type="match status" value="1"/>
</dbReference>
<evidence type="ECO:0000256" key="1">
    <source>
        <dbReference type="PIRSR" id="PIRSR033579-1"/>
    </source>
</evidence>
<keyword evidence="2" id="KW-0479">Metal-binding</keyword>
<evidence type="ECO:0000313" key="3">
    <source>
        <dbReference type="EMBL" id="OUM19961.1"/>
    </source>
</evidence>
<sequence>MLFTAVSSENGGYFFMKHAVVVVSFGTTFPQAMPAIEGIEQAVERRCGQKVFRAFTSKIVRKRLKERNGIDIPDPHTLFAQLTAQGYDAITCLSTHVIPGVEYEMLLADAAQFPCVRVAKPLLWSESDYDTCVHAVMQSIPPRRDSEALVLMGHGTDHFANAAYCQLERKFRTEGYANVHVGTVEGYPTLESIIPQLQANGTNKIMLMPFMIVAGDHARNDLSGDDADSWKSQLEALGMQTRTVLKGLGEIPAIADKFAGHLETI</sequence>
<evidence type="ECO:0000313" key="4">
    <source>
        <dbReference type="Proteomes" id="UP000194903"/>
    </source>
</evidence>
<dbReference type="GO" id="GO:0016852">
    <property type="term" value="F:sirohydrochlorin cobaltochelatase activity"/>
    <property type="evidence" value="ECO:0007669"/>
    <property type="project" value="InterPro"/>
</dbReference>
<evidence type="ECO:0000256" key="2">
    <source>
        <dbReference type="PIRSR" id="PIRSR033579-3"/>
    </source>
</evidence>
<feature type="binding site" evidence="2">
    <location>
        <position position="154"/>
    </location>
    <ligand>
        <name>Co(2+)</name>
        <dbReference type="ChEBI" id="CHEBI:48828"/>
    </ligand>
</feature>
<feature type="binding site" evidence="2">
    <location>
        <position position="217"/>
    </location>
    <ligand>
        <name>Co(2+)</name>
        <dbReference type="ChEBI" id="CHEBI:48828"/>
    </ligand>
</feature>
<dbReference type="CDD" id="cd03413">
    <property type="entry name" value="CbiK_C"/>
    <property type="match status" value="1"/>
</dbReference>
<protein>
    <recommendedName>
        <fullName evidence="5">Sirohydrochlorin cobaltochelatase</fullName>
    </recommendedName>
</protein>
<feature type="active site" description="Proton acceptor" evidence="1">
    <location>
        <position position="154"/>
    </location>
</feature>
<comment type="caution">
    <text evidence="3">The sequence shown here is derived from an EMBL/GenBank/DDBJ whole genome shotgun (WGS) entry which is preliminary data.</text>
</comment>
<proteinExistence type="predicted"/>
<reference evidence="3 4" key="1">
    <citation type="submission" date="2017-05" db="EMBL/GenBank/DDBJ databases">
        <title>Butyricicoccus porcorum sp. nov. a butyrate-producing bacterium from the swine intestinal tract.</title>
        <authorList>
            <person name="Trachsel J."/>
            <person name="Humphrey S."/>
            <person name="Allen H.K."/>
        </authorList>
    </citation>
    <scope>NUCLEOTIDE SEQUENCE [LARGE SCALE GENOMIC DNA]</scope>
    <source>
        <strain evidence="3">BB10</strain>
    </source>
</reference>
<keyword evidence="2" id="KW-0170">Cobalt</keyword>
<dbReference type="AlphaFoldDB" id="A0A252F2P8"/>
<keyword evidence="4" id="KW-1185">Reference proteome</keyword>
<dbReference type="GO" id="GO:0019251">
    <property type="term" value="P:anaerobic cobalamin biosynthetic process"/>
    <property type="evidence" value="ECO:0007669"/>
    <property type="project" value="InterPro"/>
</dbReference>
<dbReference type="OrthoDB" id="9770331at2"/>
<evidence type="ECO:0008006" key="5">
    <source>
        <dbReference type="Google" id="ProtNLM"/>
    </source>
</evidence>
<dbReference type="EMBL" id="NHOC01000009">
    <property type="protein sequence ID" value="OUM19961.1"/>
    <property type="molecule type" value="Genomic_DNA"/>
</dbReference>
<dbReference type="GO" id="GO:0046872">
    <property type="term" value="F:metal ion binding"/>
    <property type="evidence" value="ECO:0007669"/>
    <property type="project" value="UniProtKB-KW"/>
</dbReference>
<dbReference type="InterPro" id="IPR010388">
    <property type="entry name" value="Anaerobic_Co-chelatase"/>
</dbReference>
<dbReference type="Pfam" id="PF06180">
    <property type="entry name" value="CbiK"/>
    <property type="match status" value="1"/>
</dbReference>
<name>A0A252F2P8_9FIRM</name>
<organism evidence="3 4">
    <name type="scientific">Butyricicoccus porcorum</name>
    <dbReference type="NCBI Taxonomy" id="1945634"/>
    <lineage>
        <taxon>Bacteria</taxon>
        <taxon>Bacillati</taxon>
        <taxon>Bacillota</taxon>
        <taxon>Clostridia</taxon>
        <taxon>Eubacteriales</taxon>
        <taxon>Butyricicoccaceae</taxon>
        <taxon>Butyricicoccus</taxon>
    </lineage>
</organism>
<dbReference type="PIRSF" id="PIRSF033579">
    <property type="entry name" value="Anaer_Co_chel"/>
    <property type="match status" value="1"/>
</dbReference>
<accession>A0A252F2P8</accession>
<feature type="binding site" evidence="2">
    <location>
        <position position="185"/>
    </location>
    <ligand>
        <name>Co(2+)</name>
        <dbReference type="ChEBI" id="CHEBI:48828"/>
    </ligand>
</feature>
<dbReference type="Proteomes" id="UP000194903">
    <property type="component" value="Unassembled WGS sequence"/>
</dbReference>
<dbReference type="Gene3D" id="3.40.50.1400">
    <property type="match status" value="2"/>
</dbReference>
<gene>
    <name evidence="3" type="ORF">CBW42_10815</name>
</gene>